<dbReference type="GO" id="GO:0030955">
    <property type="term" value="F:potassium ion binding"/>
    <property type="evidence" value="ECO:0007669"/>
    <property type="project" value="UniProtKB-UniRule"/>
</dbReference>
<dbReference type="SUPFAM" id="SSF51621">
    <property type="entry name" value="Phosphoenolpyruvate/pyruvate domain"/>
    <property type="match status" value="1"/>
</dbReference>
<dbReference type="InterPro" id="IPR040442">
    <property type="entry name" value="Pyrv_kinase-like_dom_sf"/>
</dbReference>
<dbReference type="Gene3D" id="3.40.1380.20">
    <property type="entry name" value="Pyruvate kinase, C-terminal domain"/>
    <property type="match status" value="1"/>
</dbReference>
<evidence type="ECO:0000256" key="9">
    <source>
        <dbReference type="ARBA" id="ARBA00022840"/>
    </source>
</evidence>
<dbReference type="GO" id="GO:0004743">
    <property type="term" value="F:pyruvate kinase activity"/>
    <property type="evidence" value="ECO:0007669"/>
    <property type="project" value="UniProtKB-UniRule"/>
</dbReference>
<dbReference type="GO" id="GO:0016301">
    <property type="term" value="F:kinase activity"/>
    <property type="evidence" value="ECO:0007669"/>
    <property type="project" value="UniProtKB-KW"/>
</dbReference>
<dbReference type="PANTHER" id="PTHR11817">
    <property type="entry name" value="PYRUVATE KINASE"/>
    <property type="match status" value="1"/>
</dbReference>
<dbReference type="AlphaFoldDB" id="A0A507SQT9"/>
<keyword evidence="7" id="KW-0547">Nucleotide-binding</keyword>
<keyword evidence="5 14" id="KW-0808">Transferase</keyword>
<evidence type="ECO:0000259" key="15">
    <source>
        <dbReference type="Pfam" id="PF00224"/>
    </source>
</evidence>
<dbReference type="GO" id="GO:0005524">
    <property type="term" value="F:ATP binding"/>
    <property type="evidence" value="ECO:0007669"/>
    <property type="project" value="UniProtKB-KW"/>
</dbReference>
<dbReference type="NCBIfam" id="NF004491">
    <property type="entry name" value="PRK05826.1"/>
    <property type="match status" value="1"/>
</dbReference>
<dbReference type="PRINTS" id="PR01050">
    <property type="entry name" value="PYRUVTKNASE"/>
</dbReference>
<reference evidence="16 17" key="1">
    <citation type="submission" date="2019-03" db="EMBL/GenBank/DDBJ databases">
        <title>Characterization of a novel Mycoplasma cynos real-time PCR assay.</title>
        <authorList>
            <person name="Tallmadge R.L."/>
            <person name="Mitchell P.K."/>
            <person name="Goodman L."/>
        </authorList>
    </citation>
    <scope>NUCLEOTIDE SEQUENCE [LARGE SCALE GENOMIC DNA]</scope>
    <source>
        <strain evidence="16 17">1642</strain>
    </source>
</reference>
<dbReference type="InterPro" id="IPR001697">
    <property type="entry name" value="Pyr_Knase"/>
</dbReference>
<evidence type="ECO:0000256" key="8">
    <source>
        <dbReference type="ARBA" id="ARBA00022777"/>
    </source>
</evidence>
<accession>A0A507SQT9</accession>
<evidence type="ECO:0000256" key="11">
    <source>
        <dbReference type="ARBA" id="ARBA00023152"/>
    </source>
</evidence>
<dbReference type="SUPFAM" id="SSF50800">
    <property type="entry name" value="PK beta-barrel domain-like"/>
    <property type="match status" value="1"/>
</dbReference>
<dbReference type="EMBL" id="SMDN01000001">
    <property type="protein sequence ID" value="TQC54157.1"/>
    <property type="molecule type" value="Genomic_DNA"/>
</dbReference>
<dbReference type="Proteomes" id="UP000320801">
    <property type="component" value="Unassembled WGS sequence"/>
</dbReference>
<keyword evidence="11 14" id="KW-0324">Glycolysis</keyword>
<evidence type="ECO:0000313" key="17">
    <source>
        <dbReference type="Proteomes" id="UP000320801"/>
    </source>
</evidence>
<organism evidence="16 17">
    <name type="scientific">Mycoplasmopsis mucosicanis</name>
    <dbReference type="NCBI Taxonomy" id="458208"/>
    <lineage>
        <taxon>Bacteria</taxon>
        <taxon>Bacillati</taxon>
        <taxon>Mycoplasmatota</taxon>
        <taxon>Mycoplasmoidales</taxon>
        <taxon>Metamycoplasmataceae</taxon>
        <taxon>Mycoplasmopsis</taxon>
    </lineage>
</organism>
<dbReference type="RefSeq" id="WP_141483569.1">
    <property type="nucleotide sequence ID" value="NZ_SMDN01000001.1"/>
</dbReference>
<dbReference type="Gene3D" id="2.40.33.10">
    <property type="entry name" value="PK beta-barrel domain-like"/>
    <property type="match status" value="1"/>
</dbReference>
<evidence type="ECO:0000256" key="4">
    <source>
        <dbReference type="ARBA" id="ARBA00012142"/>
    </source>
</evidence>
<dbReference type="InterPro" id="IPR015793">
    <property type="entry name" value="Pyrv_Knase_brl"/>
</dbReference>
<evidence type="ECO:0000256" key="2">
    <source>
        <dbReference type="ARBA" id="ARBA00004997"/>
    </source>
</evidence>
<dbReference type="Gene3D" id="3.20.20.60">
    <property type="entry name" value="Phosphoenolpyruvate-binding domains"/>
    <property type="match status" value="1"/>
</dbReference>
<comment type="similarity">
    <text evidence="3 14">Belongs to the pyruvate kinase family.</text>
</comment>
<evidence type="ECO:0000256" key="10">
    <source>
        <dbReference type="ARBA" id="ARBA00022842"/>
    </source>
</evidence>
<name>A0A507SQT9_9BACT</name>
<evidence type="ECO:0000256" key="1">
    <source>
        <dbReference type="ARBA" id="ARBA00001958"/>
    </source>
</evidence>
<dbReference type="InterPro" id="IPR011037">
    <property type="entry name" value="Pyrv_Knase-like_insert_dom_sf"/>
</dbReference>
<evidence type="ECO:0000256" key="14">
    <source>
        <dbReference type="RuleBase" id="RU000504"/>
    </source>
</evidence>
<evidence type="ECO:0000256" key="3">
    <source>
        <dbReference type="ARBA" id="ARBA00008663"/>
    </source>
</evidence>
<keyword evidence="9" id="KW-0067">ATP-binding</keyword>
<comment type="pathway">
    <text evidence="2 14">Carbohydrate degradation; glycolysis; pyruvate from D-glyceraldehyde 3-phosphate: step 5/5.</text>
</comment>
<keyword evidence="10 14" id="KW-0460">Magnesium</keyword>
<gene>
    <name evidence="16" type="primary">pyk</name>
    <name evidence="16" type="ORF">E1I18_00045</name>
</gene>
<proteinExistence type="inferred from homology"/>
<comment type="cofactor">
    <cofactor evidence="1">
        <name>K(+)</name>
        <dbReference type="ChEBI" id="CHEBI:29103"/>
    </cofactor>
</comment>
<dbReference type="InterPro" id="IPR036918">
    <property type="entry name" value="Pyrv_Knase_C_sf"/>
</dbReference>
<evidence type="ECO:0000256" key="6">
    <source>
        <dbReference type="ARBA" id="ARBA00022723"/>
    </source>
</evidence>
<evidence type="ECO:0000313" key="16">
    <source>
        <dbReference type="EMBL" id="TQC54157.1"/>
    </source>
</evidence>
<evidence type="ECO:0000256" key="12">
    <source>
        <dbReference type="ARBA" id="ARBA00023317"/>
    </source>
</evidence>
<dbReference type="GO" id="GO:0000287">
    <property type="term" value="F:magnesium ion binding"/>
    <property type="evidence" value="ECO:0007669"/>
    <property type="project" value="UniProtKB-UniRule"/>
</dbReference>
<dbReference type="Pfam" id="PF00224">
    <property type="entry name" value="PK"/>
    <property type="match status" value="1"/>
</dbReference>
<keyword evidence="6" id="KW-0479">Metal-binding</keyword>
<evidence type="ECO:0000256" key="7">
    <source>
        <dbReference type="ARBA" id="ARBA00022741"/>
    </source>
</evidence>
<dbReference type="EC" id="2.7.1.40" evidence="4 13"/>
<comment type="caution">
    <text evidence="16">The sequence shown here is derived from an EMBL/GenBank/DDBJ whole genome shotgun (WGS) entry which is preliminary data.</text>
</comment>
<evidence type="ECO:0000256" key="13">
    <source>
        <dbReference type="NCBIfam" id="TIGR01064"/>
    </source>
</evidence>
<keyword evidence="8 14" id="KW-0418">Kinase</keyword>
<dbReference type="NCBIfam" id="TIGR01064">
    <property type="entry name" value="pyruv_kin"/>
    <property type="match status" value="1"/>
</dbReference>
<keyword evidence="17" id="KW-1185">Reference proteome</keyword>
<protein>
    <recommendedName>
        <fullName evidence="4 13">Pyruvate kinase</fullName>
        <ecNumber evidence="4 13">2.7.1.40</ecNumber>
    </recommendedName>
</protein>
<evidence type="ECO:0000256" key="5">
    <source>
        <dbReference type="ARBA" id="ARBA00022679"/>
    </source>
</evidence>
<feature type="domain" description="Pyruvate kinase barrel" evidence="15">
    <location>
        <begin position="7"/>
        <end position="331"/>
    </location>
</feature>
<dbReference type="SUPFAM" id="SSF52935">
    <property type="entry name" value="PK C-terminal domain-like"/>
    <property type="match status" value="1"/>
</dbReference>
<keyword evidence="12 16" id="KW-0670">Pyruvate</keyword>
<dbReference type="UniPathway" id="UPA00109">
    <property type="reaction ID" value="UER00188"/>
</dbReference>
<dbReference type="InterPro" id="IPR015806">
    <property type="entry name" value="Pyrv_Knase_insert_dom_sf"/>
</dbReference>
<dbReference type="InterPro" id="IPR015813">
    <property type="entry name" value="Pyrv/PenolPyrv_kinase-like_dom"/>
</dbReference>
<sequence length="477" mass="53041">MKIDNHKIKLTTTLGPVSSSVEMIKELVKTGATTIRVNFSHGSVDEQVLKFDAARQAAKELNTNISLLLDTKGPEIRVGKMRDGAVAFAQNQSFKILTTPEAFATVIGDEKQVCVPYDMSKDLKVGDKVLFDDGKLTTTVTNVIPGEITVLTANAHTLKTNKRINLPNVEFSLPFLDAKDITDVTFGAKYGVDYIAASFVNSAKNVKELRDLLDKNGGKNIQIISKIESQMGINNIDEIIEASDGIMIARGDLGLEIPYWEVPYWEIQIVKKCRALGKIVVVATQMLDSLENNPQPTRAEVSDVYWATSLGADSTMLSNETAAGKYPIRAVEVMRTINKKAEYDYFNTEEYNTNINSLISQFVVDGDQAVLIKNIIKTTQNGDYKYCFVVTDDAELLHKLSRFRVDTMFIGIINNEQKTTSFGLNSGIKIAPKSVELFSKLENNAQNTEILEELVEFNPGDNYLIVINNEIKHKKFN</sequence>
<dbReference type="OrthoDB" id="9812123at2"/>
<comment type="catalytic activity">
    <reaction evidence="14">
        <text>pyruvate + ATP = phosphoenolpyruvate + ADP + H(+)</text>
        <dbReference type="Rhea" id="RHEA:18157"/>
        <dbReference type="ChEBI" id="CHEBI:15361"/>
        <dbReference type="ChEBI" id="CHEBI:15378"/>
        <dbReference type="ChEBI" id="CHEBI:30616"/>
        <dbReference type="ChEBI" id="CHEBI:58702"/>
        <dbReference type="ChEBI" id="CHEBI:456216"/>
        <dbReference type="EC" id="2.7.1.40"/>
    </reaction>
</comment>